<proteinExistence type="predicted"/>
<dbReference type="EMBL" id="AEGP01000046">
    <property type="protein sequence ID" value="EGG41844.1"/>
    <property type="molecule type" value="Genomic_DNA"/>
</dbReference>
<dbReference type="Proteomes" id="UP000004348">
    <property type="component" value="Chromosome"/>
</dbReference>
<dbReference type="HOGENOM" id="CLU_1933172_0_0_2"/>
<evidence type="ECO:0000259" key="1">
    <source>
        <dbReference type="Pfam" id="PF08350"/>
    </source>
</evidence>
<gene>
    <name evidence="2" type="ORF">Nlim_1287</name>
</gene>
<dbReference type="STRING" id="886738.Nlim_1287"/>
<feature type="domain" description="Methanogenesis regulatory protein FilR1 middle" evidence="1">
    <location>
        <begin position="23"/>
        <end position="122"/>
    </location>
</feature>
<evidence type="ECO:0000313" key="2">
    <source>
        <dbReference type="EMBL" id="EGG41844.1"/>
    </source>
</evidence>
<name>F3KLA7_9ARCH</name>
<dbReference type="InterPro" id="IPR013561">
    <property type="entry name" value="FilR1_middle_dom"/>
</dbReference>
<sequence length="130" mass="15105">MEQNSTKFIKLTVAQAWGEEGKILLDKIKNGVKVETLWDDDSTMPEEINAVTRPKFLKFKKNGSYVGRRYSGKIGISTIITEDTAAVLLPHHKDEIDFHTMFLSKDKEFHEWCTDLFDYYWSNSVDAKWP</sequence>
<dbReference type="AlphaFoldDB" id="F3KLA7"/>
<accession>F3KLA7</accession>
<organism evidence="2">
    <name type="scientific">Candidatus Nitrosarchaeum limnium SFB1</name>
    <dbReference type="NCBI Taxonomy" id="886738"/>
    <lineage>
        <taxon>Archaea</taxon>
        <taxon>Nitrososphaerota</taxon>
        <taxon>Nitrososphaeria</taxon>
        <taxon>Nitrosopumilales</taxon>
        <taxon>Nitrosopumilaceae</taxon>
        <taxon>Nitrosarchaeum</taxon>
    </lineage>
</organism>
<comment type="caution">
    <text evidence="2">The sequence shown here is derived from an EMBL/GenBank/DDBJ whole genome shotgun (WGS) entry which is preliminary data.</text>
</comment>
<protein>
    <recommendedName>
        <fullName evidence="1">Methanogenesis regulatory protein FilR1 middle domain-containing protein</fullName>
    </recommendedName>
</protein>
<reference evidence="2" key="1">
    <citation type="journal article" date="2011" name="PLoS ONE">
        <title>Genome of a low-salinity ammonia-oxidizing archaeon determined by single-cell and metagenomic analysis.</title>
        <authorList>
            <person name="Blainey P.C."/>
            <person name="Mosier A.C."/>
            <person name="Potanina A."/>
            <person name="Francis C.A."/>
            <person name="Quake S.R."/>
        </authorList>
    </citation>
    <scope>NUCLEOTIDE SEQUENCE [LARGE SCALE GENOMIC DNA]</scope>
    <source>
        <strain evidence="2">SFB1</strain>
    </source>
</reference>
<dbReference type="Pfam" id="PF08350">
    <property type="entry name" value="FilR1_middle"/>
    <property type="match status" value="1"/>
</dbReference>